<dbReference type="RefSeq" id="WP_336925810.1">
    <property type="nucleotide sequence ID" value="NZ_JBANRO010000005.1"/>
</dbReference>
<dbReference type="InterPro" id="IPR006311">
    <property type="entry name" value="TAT_signal"/>
</dbReference>
<evidence type="ECO:0008006" key="3">
    <source>
        <dbReference type="Google" id="ProtNLM"/>
    </source>
</evidence>
<gene>
    <name evidence="1" type="ORF">ACFODU_03735</name>
</gene>
<evidence type="ECO:0000313" key="2">
    <source>
        <dbReference type="Proteomes" id="UP001595456"/>
    </source>
</evidence>
<dbReference type="EMBL" id="JBHRST010000004">
    <property type="protein sequence ID" value="MFC3096908.1"/>
    <property type="molecule type" value="Genomic_DNA"/>
</dbReference>
<dbReference type="Proteomes" id="UP001595456">
    <property type="component" value="Unassembled WGS sequence"/>
</dbReference>
<keyword evidence="2" id="KW-1185">Reference proteome</keyword>
<name>A0ABV7E2L1_9SPHN</name>
<dbReference type="PROSITE" id="PS51318">
    <property type="entry name" value="TAT"/>
    <property type="match status" value="1"/>
</dbReference>
<accession>A0ABV7E2L1</accession>
<comment type="caution">
    <text evidence="1">The sequence shown here is derived from an EMBL/GenBank/DDBJ whole genome shotgun (WGS) entry which is preliminary data.</text>
</comment>
<organism evidence="1 2">
    <name type="scientific">Alteraurantiacibacter palmitatis</name>
    <dbReference type="NCBI Taxonomy" id="2054628"/>
    <lineage>
        <taxon>Bacteria</taxon>
        <taxon>Pseudomonadati</taxon>
        <taxon>Pseudomonadota</taxon>
        <taxon>Alphaproteobacteria</taxon>
        <taxon>Sphingomonadales</taxon>
        <taxon>Erythrobacteraceae</taxon>
        <taxon>Alteraurantiacibacter</taxon>
    </lineage>
</organism>
<proteinExistence type="predicted"/>
<reference evidence="2" key="1">
    <citation type="journal article" date="2019" name="Int. J. Syst. Evol. Microbiol.">
        <title>The Global Catalogue of Microorganisms (GCM) 10K type strain sequencing project: providing services to taxonomists for standard genome sequencing and annotation.</title>
        <authorList>
            <consortium name="The Broad Institute Genomics Platform"/>
            <consortium name="The Broad Institute Genome Sequencing Center for Infectious Disease"/>
            <person name="Wu L."/>
            <person name="Ma J."/>
        </authorList>
    </citation>
    <scope>NUCLEOTIDE SEQUENCE [LARGE SCALE GENOMIC DNA]</scope>
    <source>
        <strain evidence="2">KCTC 52607</strain>
    </source>
</reference>
<protein>
    <recommendedName>
        <fullName evidence="3">Twin-arginine translocation signal domain-containing protein</fullName>
    </recommendedName>
</protein>
<sequence length="180" mass="18392">MKLTRRNLIAGGVAGALAVPTVAALARWRWQHGSHTGLVHDTGLAAGNRFAAAGAAAGRPSMAVEGDVIRFARALVDTRPALIAGITRHADALLIGEVAAEAGYMLAAELTGDAQGCAGNSCDAGFIALTRMAVGAGPLWAEAFGAWAANPAGDIVPQEQDSGWFADTHMALGWLLVPRG</sequence>
<evidence type="ECO:0000313" key="1">
    <source>
        <dbReference type="EMBL" id="MFC3096908.1"/>
    </source>
</evidence>